<evidence type="ECO:0000256" key="1">
    <source>
        <dbReference type="SAM" id="MobiDB-lite"/>
    </source>
</evidence>
<dbReference type="AlphaFoldDB" id="A0A2B7YR13"/>
<evidence type="ECO:0000313" key="3">
    <source>
        <dbReference type="Proteomes" id="UP000224634"/>
    </source>
</evidence>
<sequence length="124" mass="13445">MAPDDKGLNTDSEPMDDLVSSDSGGNGVEEETAPYLRRLARFIIRKIQSGASCETIKEYVAELNFDWIMSAITADKDGFSAIFAAAERGNPDIIRGSLSTEQVPMQSMVVTVQHACSCICHTAK</sequence>
<comment type="caution">
    <text evidence="2">The sequence shown here is derived from an EMBL/GenBank/DDBJ whole genome shotgun (WGS) entry which is preliminary data.</text>
</comment>
<keyword evidence="3" id="KW-1185">Reference proteome</keyword>
<protein>
    <submittedName>
        <fullName evidence="2">Uncharacterized protein</fullName>
    </submittedName>
</protein>
<gene>
    <name evidence="2" type="ORF">AJ80_02455</name>
</gene>
<dbReference type="OrthoDB" id="47330at2759"/>
<name>A0A2B7YR13_POLH7</name>
<dbReference type="EMBL" id="PDNA01000023">
    <property type="protein sequence ID" value="PGH23501.1"/>
    <property type="molecule type" value="Genomic_DNA"/>
</dbReference>
<reference evidence="2 3" key="1">
    <citation type="submission" date="2017-10" db="EMBL/GenBank/DDBJ databases">
        <title>Comparative genomics in systemic dimorphic fungi from Ajellomycetaceae.</title>
        <authorList>
            <person name="Munoz J.F."/>
            <person name="Mcewen J.G."/>
            <person name="Clay O.K."/>
            <person name="Cuomo C.A."/>
        </authorList>
    </citation>
    <scope>NUCLEOTIDE SEQUENCE [LARGE SCALE GENOMIC DNA]</scope>
    <source>
        <strain evidence="2 3">UAMH7299</strain>
    </source>
</reference>
<organism evidence="2 3">
    <name type="scientific">Polytolypa hystricis (strain UAMH7299)</name>
    <dbReference type="NCBI Taxonomy" id="1447883"/>
    <lineage>
        <taxon>Eukaryota</taxon>
        <taxon>Fungi</taxon>
        <taxon>Dikarya</taxon>
        <taxon>Ascomycota</taxon>
        <taxon>Pezizomycotina</taxon>
        <taxon>Eurotiomycetes</taxon>
        <taxon>Eurotiomycetidae</taxon>
        <taxon>Onygenales</taxon>
        <taxon>Onygenales incertae sedis</taxon>
        <taxon>Polytolypa</taxon>
    </lineage>
</organism>
<feature type="region of interest" description="Disordered" evidence="1">
    <location>
        <begin position="1"/>
        <end position="30"/>
    </location>
</feature>
<accession>A0A2B7YR13</accession>
<evidence type="ECO:0000313" key="2">
    <source>
        <dbReference type="EMBL" id="PGH23501.1"/>
    </source>
</evidence>
<proteinExistence type="predicted"/>
<dbReference type="Proteomes" id="UP000224634">
    <property type="component" value="Unassembled WGS sequence"/>
</dbReference>